<dbReference type="Proteomes" id="UP000703269">
    <property type="component" value="Unassembled WGS sequence"/>
</dbReference>
<name>A0A9P3GQ60_9APHY</name>
<evidence type="ECO:0000256" key="7">
    <source>
        <dbReference type="RuleBase" id="RU000461"/>
    </source>
</evidence>
<keyword evidence="3 6" id="KW-0479">Metal-binding</keyword>
<comment type="similarity">
    <text evidence="2 7">Belongs to the cytochrome P450 family.</text>
</comment>
<evidence type="ECO:0000256" key="1">
    <source>
        <dbReference type="ARBA" id="ARBA00001971"/>
    </source>
</evidence>
<reference evidence="9 10" key="1">
    <citation type="submission" date="2021-08" db="EMBL/GenBank/DDBJ databases">
        <title>Draft Genome Sequence of Phanerochaete sordida strain YK-624.</title>
        <authorList>
            <person name="Mori T."/>
            <person name="Dohra H."/>
            <person name="Suzuki T."/>
            <person name="Kawagishi H."/>
            <person name="Hirai H."/>
        </authorList>
    </citation>
    <scope>NUCLEOTIDE SEQUENCE [LARGE SCALE GENOMIC DNA]</scope>
    <source>
        <strain evidence="9 10">YK-624</strain>
    </source>
</reference>
<protein>
    <submittedName>
        <fullName evidence="9">Cytochrome P450</fullName>
    </submittedName>
</protein>
<evidence type="ECO:0000256" key="6">
    <source>
        <dbReference type="PIRSR" id="PIRSR602403-1"/>
    </source>
</evidence>
<dbReference type="InterPro" id="IPR036396">
    <property type="entry name" value="Cyt_P450_sf"/>
</dbReference>
<evidence type="ECO:0000256" key="4">
    <source>
        <dbReference type="ARBA" id="ARBA00023002"/>
    </source>
</evidence>
<organism evidence="9 10">
    <name type="scientific">Phanerochaete sordida</name>
    <dbReference type="NCBI Taxonomy" id="48140"/>
    <lineage>
        <taxon>Eukaryota</taxon>
        <taxon>Fungi</taxon>
        <taxon>Dikarya</taxon>
        <taxon>Basidiomycota</taxon>
        <taxon>Agaricomycotina</taxon>
        <taxon>Agaricomycetes</taxon>
        <taxon>Polyporales</taxon>
        <taxon>Phanerochaetaceae</taxon>
        <taxon>Phanerochaete</taxon>
    </lineage>
</organism>
<evidence type="ECO:0000256" key="8">
    <source>
        <dbReference type="SAM" id="Phobius"/>
    </source>
</evidence>
<gene>
    <name evidence="9" type="ORF">PsYK624_159930</name>
</gene>
<evidence type="ECO:0000256" key="5">
    <source>
        <dbReference type="ARBA" id="ARBA00023004"/>
    </source>
</evidence>
<dbReference type="PROSITE" id="PS00086">
    <property type="entry name" value="CYTOCHROME_P450"/>
    <property type="match status" value="1"/>
</dbReference>
<keyword evidence="8" id="KW-0472">Membrane</keyword>
<feature type="binding site" description="axial binding residue" evidence="6">
    <location>
        <position position="454"/>
    </location>
    <ligand>
        <name>heme</name>
        <dbReference type="ChEBI" id="CHEBI:30413"/>
    </ligand>
    <ligandPart>
        <name>Fe</name>
        <dbReference type="ChEBI" id="CHEBI:18248"/>
    </ligandPart>
</feature>
<dbReference type="InterPro" id="IPR002403">
    <property type="entry name" value="Cyt_P450_E_grp-IV"/>
</dbReference>
<dbReference type="Gene3D" id="1.10.630.10">
    <property type="entry name" value="Cytochrome P450"/>
    <property type="match status" value="1"/>
</dbReference>
<evidence type="ECO:0000256" key="2">
    <source>
        <dbReference type="ARBA" id="ARBA00010617"/>
    </source>
</evidence>
<keyword evidence="7" id="KW-0503">Monooxygenase</keyword>
<evidence type="ECO:0000256" key="3">
    <source>
        <dbReference type="ARBA" id="ARBA00022723"/>
    </source>
</evidence>
<sequence>MAAIELALLSSDVLTSVKYLAFGAAIVLLLYSFFSSSDLRHIPTVGGSSLPLLSFKATFDFLRDGNNILQRGYNKYEGGIFKVAFTDRWLVVVPAPKLIEEMLRLPDDTISSVEALEELSGFKYVFGPSSTVHDPFYVEIMKRQLNKHLPNVFGDIYDEIRATFEDMVPSSSKEWIPVHAIKVIREAVARSSNRAFVGEPLCRDRAYLELLAQFINDLAKAMNLLACFPPMLKYIVARIATHIDCRLDEGMQILGPAVEERKRLMAQYGEGWSDKPSDMLQWVIDELESRSQPIKQVILTMLFVNFTSINTTSNSFTHALYYLAASPELIAPLRAEIEAVIAEEGLTKNAMGKLVRVDSFLRESLRHSHMIVLPCMRKALKPFKFSDGTHIPAGTILVSPAAPMHGDDGIHDDATAFRPWRYVPTPEFSTNVAQKQLVTTGADYIPFGHGKHACPGRFFAAMEMKAMLVFVVLHYDVKFAAEGVRPQNVTSVLSTQPHEEARVLFRNRQSSVL</sequence>
<dbReference type="GO" id="GO:0016705">
    <property type="term" value="F:oxidoreductase activity, acting on paired donors, with incorporation or reduction of molecular oxygen"/>
    <property type="evidence" value="ECO:0007669"/>
    <property type="project" value="InterPro"/>
</dbReference>
<comment type="cofactor">
    <cofactor evidence="1 6">
        <name>heme</name>
        <dbReference type="ChEBI" id="CHEBI:30413"/>
    </cofactor>
</comment>
<dbReference type="Pfam" id="PF00067">
    <property type="entry name" value="p450"/>
    <property type="match status" value="1"/>
</dbReference>
<dbReference type="PRINTS" id="PR00465">
    <property type="entry name" value="EP450IV"/>
</dbReference>
<dbReference type="GO" id="GO:0005506">
    <property type="term" value="F:iron ion binding"/>
    <property type="evidence" value="ECO:0007669"/>
    <property type="project" value="InterPro"/>
</dbReference>
<comment type="caution">
    <text evidence="9">The sequence shown here is derived from an EMBL/GenBank/DDBJ whole genome shotgun (WGS) entry which is preliminary data.</text>
</comment>
<dbReference type="AlphaFoldDB" id="A0A9P3GQ60"/>
<dbReference type="GO" id="GO:0004497">
    <property type="term" value="F:monooxygenase activity"/>
    <property type="evidence" value="ECO:0007669"/>
    <property type="project" value="UniProtKB-KW"/>
</dbReference>
<accession>A0A9P3GQ60</accession>
<keyword evidence="8" id="KW-1133">Transmembrane helix</keyword>
<dbReference type="PRINTS" id="PR00385">
    <property type="entry name" value="P450"/>
</dbReference>
<dbReference type="OrthoDB" id="1844152at2759"/>
<dbReference type="EMBL" id="BPQB01000118">
    <property type="protein sequence ID" value="GJE99722.1"/>
    <property type="molecule type" value="Genomic_DNA"/>
</dbReference>
<feature type="transmembrane region" description="Helical" evidence="8">
    <location>
        <begin position="16"/>
        <end position="34"/>
    </location>
</feature>
<evidence type="ECO:0000313" key="9">
    <source>
        <dbReference type="EMBL" id="GJE99722.1"/>
    </source>
</evidence>
<dbReference type="InterPro" id="IPR017972">
    <property type="entry name" value="Cyt_P450_CS"/>
</dbReference>
<dbReference type="SUPFAM" id="SSF48264">
    <property type="entry name" value="Cytochrome P450"/>
    <property type="match status" value="1"/>
</dbReference>
<evidence type="ECO:0000313" key="10">
    <source>
        <dbReference type="Proteomes" id="UP000703269"/>
    </source>
</evidence>
<keyword evidence="6 7" id="KW-0349">Heme</keyword>
<dbReference type="CDD" id="cd11041">
    <property type="entry name" value="CYP503A1-like"/>
    <property type="match status" value="1"/>
</dbReference>
<proteinExistence type="inferred from homology"/>
<dbReference type="PANTHER" id="PTHR46206">
    <property type="entry name" value="CYTOCHROME P450"/>
    <property type="match status" value="1"/>
</dbReference>
<keyword evidence="4 7" id="KW-0560">Oxidoreductase</keyword>
<dbReference type="GO" id="GO:0020037">
    <property type="term" value="F:heme binding"/>
    <property type="evidence" value="ECO:0007669"/>
    <property type="project" value="InterPro"/>
</dbReference>
<keyword evidence="10" id="KW-1185">Reference proteome</keyword>
<keyword evidence="5 6" id="KW-0408">Iron</keyword>
<dbReference type="InterPro" id="IPR001128">
    <property type="entry name" value="Cyt_P450"/>
</dbReference>
<keyword evidence="8" id="KW-0812">Transmembrane</keyword>